<sequence length="204" mass="22056">MVALHSTLNLLRQRHFTSGNALVVSGGACAPDINLDANISVVDDELSDFHDFISPLPSPSPYTPPSHHLVVSGGAIALTSPLAIVPFGFLPMHSITSPLRIFHFPPPYPLSIDAFAMVVPGRFWLLYPERLDTVTLAIPPARHDYEYVRQGNYRFGYPITQVLAVFPALPGAFPVHVIDGVPPSPDLSPAPSPPPSPPESDIEE</sequence>
<evidence type="ECO:0000256" key="1">
    <source>
        <dbReference type="SAM" id="MobiDB-lite"/>
    </source>
</evidence>
<name>A0AAE0ENX5_9CHLO</name>
<keyword evidence="3" id="KW-1185">Reference proteome</keyword>
<protein>
    <submittedName>
        <fullName evidence="2">Uncharacterized protein</fullName>
    </submittedName>
</protein>
<dbReference type="EMBL" id="LGRX02035337">
    <property type="protein sequence ID" value="KAK3235251.1"/>
    <property type="molecule type" value="Genomic_DNA"/>
</dbReference>
<gene>
    <name evidence="2" type="ORF">CYMTET_54536</name>
</gene>
<feature type="compositionally biased region" description="Pro residues" evidence="1">
    <location>
        <begin position="184"/>
        <end position="198"/>
    </location>
</feature>
<comment type="caution">
    <text evidence="2">The sequence shown here is derived from an EMBL/GenBank/DDBJ whole genome shotgun (WGS) entry which is preliminary data.</text>
</comment>
<organism evidence="2 3">
    <name type="scientific">Cymbomonas tetramitiformis</name>
    <dbReference type="NCBI Taxonomy" id="36881"/>
    <lineage>
        <taxon>Eukaryota</taxon>
        <taxon>Viridiplantae</taxon>
        <taxon>Chlorophyta</taxon>
        <taxon>Pyramimonadophyceae</taxon>
        <taxon>Pyramimonadales</taxon>
        <taxon>Pyramimonadaceae</taxon>
        <taxon>Cymbomonas</taxon>
    </lineage>
</organism>
<dbReference type="Proteomes" id="UP001190700">
    <property type="component" value="Unassembled WGS sequence"/>
</dbReference>
<proteinExistence type="predicted"/>
<evidence type="ECO:0000313" key="2">
    <source>
        <dbReference type="EMBL" id="KAK3235251.1"/>
    </source>
</evidence>
<feature type="region of interest" description="Disordered" evidence="1">
    <location>
        <begin position="184"/>
        <end position="204"/>
    </location>
</feature>
<accession>A0AAE0ENX5</accession>
<reference evidence="2 3" key="1">
    <citation type="journal article" date="2015" name="Genome Biol. Evol.">
        <title>Comparative Genomics of a Bacterivorous Green Alga Reveals Evolutionary Causalities and Consequences of Phago-Mixotrophic Mode of Nutrition.</title>
        <authorList>
            <person name="Burns J.A."/>
            <person name="Paasch A."/>
            <person name="Narechania A."/>
            <person name="Kim E."/>
        </authorList>
    </citation>
    <scope>NUCLEOTIDE SEQUENCE [LARGE SCALE GENOMIC DNA]</scope>
    <source>
        <strain evidence="2 3">PLY_AMNH</strain>
    </source>
</reference>
<evidence type="ECO:0000313" key="3">
    <source>
        <dbReference type="Proteomes" id="UP001190700"/>
    </source>
</evidence>
<dbReference type="AlphaFoldDB" id="A0AAE0ENX5"/>